<dbReference type="EMBL" id="CP003620">
    <property type="protein sequence ID" value="AFZ14345.1"/>
    <property type="molecule type" value="Genomic_DNA"/>
</dbReference>
<gene>
    <name evidence="2" type="ORF">Cri9333_3520</name>
</gene>
<evidence type="ECO:0000313" key="3">
    <source>
        <dbReference type="Proteomes" id="UP000010472"/>
    </source>
</evidence>
<reference evidence="2 3" key="1">
    <citation type="submission" date="2012-06" db="EMBL/GenBank/DDBJ databases">
        <title>Finished chromosome of genome of Crinalium epipsammum PCC 9333.</title>
        <authorList>
            <consortium name="US DOE Joint Genome Institute"/>
            <person name="Gugger M."/>
            <person name="Coursin T."/>
            <person name="Rippka R."/>
            <person name="Tandeau De Marsac N."/>
            <person name="Huntemann M."/>
            <person name="Wei C.-L."/>
            <person name="Han J."/>
            <person name="Detter J.C."/>
            <person name="Han C."/>
            <person name="Tapia R."/>
            <person name="Davenport K."/>
            <person name="Daligault H."/>
            <person name="Erkkila T."/>
            <person name="Gu W."/>
            <person name="Munk A.C.C."/>
            <person name="Teshima H."/>
            <person name="Xu Y."/>
            <person name="Chain P."/>
            <person name="Chen A."/>
            <person name="Krypides N."/>
            <person name="Mavromatis K."/>
            <person name="Markowitz V."/>
            <person name="Szeto E."/>
            <person name="Ivanova N."/>
            <person name="Mikhailova N."/>
            <person name="Ovchinnikova G."/>
            <person name="Pagani I."/>
            <person name="Pati A."/>
            <person name="Goodwin L."/>
            <person name="Peters L."/>
            <person name="Pitluck S."/>
            <person name="Woyke T."/>
            <person name="Kerfeld C."/>
        </authorList>
    </citation>
    <scope>NUCLEOTIDE SEQUENCE [LARGE SCALE GENOMIC DNA]</scope>
    <source>
        <strain evidence="2 3">PCC 9333</strain>
    </source>
</reference>
<feature type="signal peptide" evidence="1">
    <location>
        <begin position="1"/>
        <end position="26"/>
    </location>
</feature>
<dbReference type="HOGENOM" id="CLU_1737491_0_0_3"/>
<keyword evidence="1" id="KW-0732">Signal</keyword>
<keyword evidence="3" id="KW-1185">Reference proteome</keyword>
<organism evidence="2 3">
    <name type="scientific">Crinalium epipsammum PCC 9333</name>
    <dbReference type="NCBI Taxonomy" id="1173022"/>
    <lineage>
        <taxon>Bacteria</taxon>
        <taxon>Bacillati</taxon>
        <taxon>Cyanobacteriota</taxon>
        <taxon>Cyanophyceae</taxon>
        <taxon>Gomontiellales</taxon>
        <taxon>Gomontiellaceae</taxon>
        <taxon>Crinalium</taxon>
    </lineage>
</organism>
<accession>K9W4G2</accession>
<protein>
    <submittedName>
        <fullName evidence="2">Uncharacterized protein</fullName>
    </submittedName>
</protein>
<dbReference type="Proteomes" id="UP000010472">
    <property type="component" value="Chromosome"/>
</dbReference>
<name>K9W4G2_9CYAN</name>
<sequence>MLFNSMLTRVLSLAIALISFTATAQAQVLSIPEGTDGLSPIAGKITKVEQRRIPLGDAVTGSETRVNLQFNLAGCLDKLMPLVTYSQIKNRRVTFYVTAINAHNEASKRARCIAIPQASAQVSVPGVFSRNQIKVVFLGQPEPQTVTQRK</sequence>
<dbReference type="KEGG" id="cep:Cri9333_3520"/>
<feature type="chain" id="PRO_5003937198" evidence="1">
    <location>
        <begin position="27"/>
        <end position="150"/>
    </location>
</feature>
<evidence type="ECO:0000313" key="2">
    <source>
        <dbReference type="EMBL" id="AFZ14345.1"/>
    </source>
</evidence>
<proteinExistence type="predicted"/>
<dbReference type="AlphaFoldDB" id="K9W4G2"/>
<evidence type="ECO:0000256" key="1">
    <source>
        <dbReference type="SAM" id="SignalP"/>
    </source>
</evidence>